<dbReference type="PIRSF" id="PIRSF036603">
    <property type="entry name" value="DPol_eta"/>
    <property type="match status" value="1"/>
</dbReference>
<dbReference type="InterPro" id="IPR053848">
    <property type="entry name" value="IMS_HHH_1"/>
</dbReference>
<dbReference type="GO" id="GO:0006281">
    <property type="term" value="P:DNA repair"/>
    <property type="evidence" value="ECO:0007669"/>
    <property type="project" value="InterPro"/>
</dbReference>
<dbReference type="SUPFAM" id="SSF100879">
    <property type="entry name" value="Lesion bypass DNA polymerase (Y-family), little finger domain"/>
    <property type="match status" value="1"/>
</dbReference>
<dbReference type="GO" id="GO:0003887">
    <property type="term" value="F:DNA-directed DNA polymerase activity"/>
    <property type="evidence" value="ECO:0007669"/>
    <property type="project" value="InterPro"/>
</dbReference>
<name>A0AAW2HK44_9NEOP</name>
<sequence length="555" mass="61990">MLSPFTLLYEMEWTKFADHPNTIIHIDIDCFYAQVELLKQPSLQDKPVGIKQQNIVVTCNYVARKYGVTKCMLITEAVSLCPKLVLISGEDLHSYRQASNQIHSLFLQYSKNVEKLGLDENFIDVTELVQERESGCPSGELTGHSVGDASNSCSCGCHERLIIGSQIAMEIRTKLKETLGFTSSGGVSYNKLLAKIVSSAHKPNQQTTLFPNGVGQFLVDLGRVDRIPGVGANTRNVLEGIDVRTVKDLIEVDFKTLKHSVGQELAVKLKNLCVGVDNSVVKRSGKPNTIGLQNGFCKISVESDVKEKFRILLMRLMTLVEEDGRIPMVVKVTVRKYDNVRKVGQKETKQSPIPSCLFTHPVGKLTEESTNRLLNIIMGLFHRIVDISQPFHLTLLGVAFTKFQEKTGNRSIASFLLKKRDLSVQSLTSFVSNEGEVIVEELSTPSCSKSESESEAEPSPKKTKLDIVIKKRKLNEEEMDLCSPSKLKVAELNLNGDSDYSGDCPEDIDPEVFRELPHDMQQELINHWKLTMTKSKSNSNSKQSLILKYCIPNKQ</sequence>
<dbReference type="AlphaFoldDB" id="A0AAW2HK44"/>
<comment type="caution">
    <text evidence="5">The sequence shown here is derived from an EMBL/GenBank/DDBJ whole genome shotgun (WGS) entry which is preliminary data.</text>
</comment>
<dbReference type="InterPro" id="IPR043128">
    <property type="entry name" value="Rev_trsase/Diguanyl_cyclase"/>
</dbReference>
<dbReference type="FunFam" id="3.30.1490.100:FF:000003">
    <property type="entry name" value="Polymerase (DNA directed) iota"/>
    <property type="match status" value="1"/>
</dbReference>
<accession>A0AAW2HK44</accession>
<protein>
    <recommendedName>
        <fullName evidence="4">UmuC domain-containing protein</fullName>
    </recommendedName>
</protein>
<organism evidence="5">
    <name type="scientific">Menopon gallinae</name>
    <name type="common">poultry shaft louse</name>
    <dbReference type="NCBI Taxonomy" id="328185"/>
    <lineage>
        <taxon>Eukaryota</taxon>
        <taxon>Metazoa</taxon>
        <taxon>Ecdysozoa</taxon>
        <taxon>Arthropoda</taxon>
        <taxon>Hexapoda</taxon>
        <taxon>Insecta</taxon>
        <taxon>Pterygota</taxon>
        <taxon>Neoptera</taxon>
        <taxon>Paraneoptera</taxon>
        <taxon>Psocodea</taxon>
        <taxon>Troctomorpha</taxon>
        <taxon>Phthiraptera</taxon>
        <taxon>Amblycera</taxon>
        <taxon>Menoponidae</taxon>
        <taxon>Menopon</taxon>
    </lineage>
</organism>
<proteinExistence type="inferred from homology"/>
<dbReference type="Gene3D" id="1.10.150.20">
    <property type="entry name" value="5' to 3' exonuclease, C-terminal subdomain"/>
    <property type="match status" value="1"/>
</dbReference>
<dbReference type="Pfam" id="PF11799">
    <property type="entry name" value="IMS_C"/>
    <property type="match status" value="1"/>
</dbReference>
<dbReference type="Gene3D" id="3.30.1490.100">
    <property type="entry name" value="DNA polymerase, Y-family, little finger domain"/>
    <property type="match status" value="1"/>
</dbReference>
<dbReference type="GO" id="GO:0003684">
    <property type="term" value="F:damaged DNA binding"/>
    <property type="evidence" value="ECO:0007669"/>
    <property type="project" value="InterPro"/>
</dbReference>
<dbReference type="InterPro" id="IPR036775">
    <property type="entry name" value="DNA_pol_Y-fam_lit_finger_sf"/>
</dbReference>
<reference evidence="5" key="1">
    <citation type="journal article" date="2024" name="Gigascience">
        <title>Chromosome-level genome of the poultry shaft louse Menopon gallinae provides insight into the host-switching and adaptive evolution of parasitic lice.</title>
        <authorList>
            <person name="Xu Y."/>
            <person name="Ma L."/>
            <person name="Liu S."/>
            <person name="Liang Y."/>
            <person name="Liu Q."/>
            <person name="He Z."/>
            <person name="Tian L."/>
            <person name="Duan Y."/>
            <person name="Cai W."/>
            <person name="Li H."/>
            <person name="Song F."/>
        </authorList>
    </citation>
    <scope>NUCLEOTIDE SEQUENCE</scope>
    <source>
        <strain evidence="5">Cailab_2023a</strain>
    </source>
</reference>
<evidence type="ECO:0000313" key="5">
    <source>
        <dbReference type="EMBL" id="KAL0270248.1"/>
    </source>
</evidence>
<evidence type="ECO:0000256" key="3">
    <source>
        <dbReference type="SAM" id="MobiDB-lite"/>
    </source>
</evidence>
<dbReference type="SUPFAM" id="SSF56672">
    <property type="entry name" value="DNA/RNA polymerases"/>
    <property type="match status" value="1"/>
</dbReference>
<dbReference type="Gene3D" id="6.10.250.1630">
    <property type="match status" value="1"/>
</dbReference>
<gene>
    <name evidence="5" type="ORF">PYX00_007721</name>
</gene>
<evidence type="ECO:0000259" key="4">
    <source>
        <dbReference type="PROSITE" id="PS50173"/>
    </source>
</evidence>
<dbReference type="Gene3D" id="3.30.70.270">
    <property type="match status" value="1"/>
</dbReference>
<comment type="similarity">
    <text evidence="1">Belongs to the DNA polymerase type-Y family.</text>
</comment>
<dbReference type="InterPro" id="IPR017961">
    <property type="entry name" value="DNA_pol_Y-fam_little_finger"/>
</dbReference>
<dbReference type="InterPro" id="IPR043502">
    <property type="entry name" value="DNA/RNA_pol_sf"/>
</dbReference>
<dbReference type="PROSITE" id="PS50173">
    <property type="entry name" value="UMUC"/>
    <property type="match status" value="1"/>
</dbReference>
<keyword evidence="2" id="KW-0237">DNA synthesis</keyword>
<dbReference type="PANTHER" id="PTHR46404">
    <property type="entry name" value="DNA POLYMERASE IOTA"/>
    <property type="match status" value="1"/>
</dbReference>
<dbReference type="PANTHER" id="PTHR46404:SF1">
    <property type="entry name" value="DNA POLYMERASE IOTA"/>
    <property type="match status" value="1"/>
</dbReference>
<feature type="region of interest" description="Disordered" evidence="3">
    <location>
        <begin position="442"/>
        <end position="462"/>
    </location>
</feature>
<evidence type="ECO:0000256" key="1">
    <source>
        <dbReference type="ARBA" id="ARBA00010945"/>
    </source>
</evidence>
<dbReference type="Gene3D" id="3.40.1170.60">
    <property type="match status" value="1"/>
</dbReference>
<dbReference type="Pfam" id="PF00817">
    <property type="entry name" value="IMS"/>
    <property type="match status" value="1"/>
</dbReference>
<evidence type="ECO:0000256" key="2">
    <source>
        <dbReference type="ARBA" id="ARBA00022634"/>
    </source>
</evidence>
<dbReference type="EMBL" id="JARGDH010000004">
    <property type="protein sequence ID" value="KAL0270248.1"/>
    <property type="molecule type" value="Genomic_DNA"/>
</dbReference>
<dbReference type="FunFam" id="3.40.1170.60:FF:000006">
    <property type="entry name" value="DNA polymerase iota"/>
    <property type="match status" value="1"/>
</dbReference>
<dbReference type="InterPro" id="IPR001126">
    <property type="entry name" value="UmuC"/>
</dbReference>
<dbReference type="Pfam" id="PF21999">
    <property type="entry name" value="IMS_HHH_1"/>
    <property type="match status" value="1"/>
</dbReference>
<dbReference type="GO" id="GO:0019985">
    <property type="term" value="P:translesion synthesis"/>
    <property type="evidence" value="ECO:0007669"/>
    <property type="project" value="TreeGrafter"/>
</dbReference>
<feature type="domain" description="UmuC" evidence="4">
    <location>
        <begin position="23"/>
        <end position="231"/>
    </location>
</feature>